<keyword evidence="1" id="KW-1133">Transmembrane helix</keyword>
<feature type="transmembrane region" description="Helical" evidence="1">
    <location>
        <begin position="57"/>
        <end position="76"/>
    </location>
</feature>
<evidence type="ECO:0000313" key="3">
    <source>
        <dbReference type="Proteomes" id="UP000566995"/>
    </source>
</evidence>
<accession>A0A7W7KIF2</accession>
<evidence type="ECO:0000313" key="2">
    <source>
        <dbReference type="EMBL" id="MBB4863336.1"/>
    </source>
</evidence>
<gene>
    <name evidence="2" type="ORF">HNP46_002183</name>
</gene>
<dbReference type="EMBL" id="JACHLI010000006">
    <property type="protein sequence ID" value="MBB4863336.1"/>
    <property type="molecule type" value="Genomic_DNA"/>
</dbReference>
<proteinExistence type="predicted"/>
<protein>
    <submittedName>
        <fullName evidence="2">Uncharacterized protein</fullName>
    </submittedName>
</protein>
<keyword evidence="1" id="KW-0472">Membrane</keyword>
<dbReference type="RefSeq" id="WP_184588620.1">
    <property type="nucleotide sequence ID" value="NZ_JACHLI010000006.1"/>
</dbReference>
<name>A0A7W7KIF2_PSENT</name>
<feature type="transmembrane region" description="Helical" evidence="1">
    <location>
        <begin position="30"/>
        <end position="50"/>
    </location>
</feature>
<dbReference type="Proteomes" id="UP000566995">
    <property type="component" value="Unassembled WGS sequence"/>
</dbReference>
<organism evidence="2 3">
    <name type="scientific">Pseudomonas nitroreducens</name>
    <dbReference type="NCBI Taxonomy" id="46680"/>
    <lineage>
        <taxon>Bacteria</taxon>
        <taxon>Pseudomonadati</taxon>
        <taxon>Pseudomonadota</taxon>
        <taxon>Gammaproteobacteria</taxon>
        <taxon>Pseudomonadales</taxon>
        <taxon>Pseudomonadaceae</taxon>
        <taxon>Pseudomonas</taxon>
    </lineage>
</organism>
<comment type="caution">
    <text evidence="2">The sequence shown here is derived from an EMBL/GenBank/DDBJ whole genome shotgun (WGS) entry which is preliminary data.</text>
</comment>
<keyword evidence="1" id="KW-0812">Transmembrane</keyword>
<reference evidence="2 3" key="1">
    <citation type="submission" date="2020-08" db="EMBL/GenBank/DDBJ databases">
        <title>Functional genomics of gut bacteria from endangered species of beetles.</title>
        <authorList>
            <person name="Carlos-Shanley C."/>
        </authorList>
    </citation>
    <scope>NUCLEOTIDE SEQUENCE [LARGE SCALE GENOMIC DNA]</scope>
    <source>
        <strain evidence="2 3">S00179</strain>
    </source>
</reference>
<dbReference type="AlphaFoldDB" id="A0A7W7KIF2"/>
<evidence type="ECO:0000256" key="1">
    <source>
        <dbReference type="SAM" id="Phobius"/>
    </source>
</evidence>
<sequence>MNSVFVALDALLCILVVAAALDYLRAVHLLDHPLLCVAFYLVALGAFGILTELARGYWVSPSSVLLHLGVVLYAWSRRSQIFREDWGWNGVERRKVRRP</sequence>